<feature type="region of interest" description="Disordered" evidence="3">
    <location>
        <begin position="217"/>
        <end position="256"/>
    </location>
</feature>
<dbReference type="PROSITE" id="PS51419">
    <property type="entry name" value="RAB"/>
    <property type="match status" value="1"/>
</dbReference>
<keyword evidence="2" id="KW-0342">GTP-binding</keyword>
<proteinExistence type="predicted"/>
<dbReference type="Gene3D" id="3.40.50.300">
    <property type="entry name" value="P-loop containing nucleotide triphosphate hydrolases"/>
    <property type="match status" value="2"/>
</dbReference>
<feature type="domain" description="UBA" evidence="4">
    <location>
        <begin position="506"/>
        <end position="548"/>
    </location>
</feature>
<dbReference type="PRINTS" id="PR00449">
    <property type="entry name" value="RASTRNSFRMNG"/>
</dbReference>
<evidence type="ECO:0000256" key="1">
    <source>
        <dbReference type="ARBA" id="ARBA00022741"/>
    </source>
</evidence>
<protein>
    <submittedName>
        <fullName evidence="6">Circularly permutated Ras protein 1 isoform X1</fullName>
    </submittedName>
</protein>
<dbReference type="SUPFAM" id="SSF52540">
    <property type="entry name" value="P-loop containing nucleoside triphosphate hydrolases"/>
    <property type="match status" value="2"/>
</dbReference>
<keyword evidence="5" id="KW-1185">Reference proteome</keyword>
<dbReference type="InterPro" id="IPR001806">
    <property type="entry name" value="Small_GTPase"/>
</dbReference>
<dbReference type="InterPro" id="IPR027417">
    <property type="entry name" value="P-loop_NTPase"/>
</dbReference>
<name>A0ABM0JT98_APLCA</name>
<evidence type="ECO:0000256" key="2">
    <source>
        <dbReference type="ARBA" id="ARBA00023134"/>
    </source>
</evidence>
<dbReference type="InterPro" id="IPR005225">
    <property type="entry name" value="Small_GTP-bd"/>
</dbReference>
<dbReference type="Proteomes" id="UP000694888">
    <property type="component" value="Unplaced"/>
</dbReference>
<dbReference type="GeneID" id="101858560"/>
<evidence type="ECO:0000313" key="6">
    <source>
        <dbReference type="RefSeq" id="XP_005100962.1"/>
    </source>
</evidence>
<dbReference type="PROSITE" id="PS51421">
    <property type="entry name" value="RAS"/>
    <property type="match status" value="1"/>
</dbReference>
<dbReference type="PANTHER" id="PTHR24070">
    <property type="entry name" value="RAS, DI-RAS, AND RHEB FAMILY MEMBERS OF SMALL GTPASE SUPERFAMILY"/>
    <property type="match status" value="1"/>
</dbReference>
<keyword evidence="1" id="KW-0547">Nucleotide-binding</keyword>
<dbReference type="SMART" id="SM00173">
    <property type="entry name" value="RAS"/>
    <property type="match status" value="1"/>
</dbReference>
<evidence type="ECO:0000313" key="5">
    <source>
        <dbReference type="Proteomes" id="UP000694888"/>
    </source>
</evidence>
<dbReference type="RefSeq" id="XP_005100962.1">
    <property type="nucleotide sequence ID" value="XM_005100905.3"/>
</dbReference>
<dbReference type="NCBIfam" id="TIGR00231">
    <property type="entry name" value="small_GTP"/>
    <property type="match status" value="1"/>
</dbReference>
<reference evidence="6" key="1">
    <citation type="submission" date="2025-08" db="UniProtKB">
        <authorList>
            <consortium name="RefSeq"/>
        </authorList>
    </citation>
    <scope>IDENTIFICATION</scope>
</reference>
<feature type="compositionally biased region" description="Basic residues" evidence="3">
    <location>
        <begin position="221"/>
        <end position="230"/>
    </location>
</feature>
<dbReference type="InterPro" id="IPR036465">
    <property type="entry name" value="vWFA_dom_sf"/>
</dbReference>
<evidence type="ECO:0000259" key="4">
    <source>
        <dbReference type="PROSITE" id="PS50030"/>
    </source>
</evidence>
<dbReference type="SUPFAM" id="SSF53300">
    <property type="entry name" value="vWA-like"/>
    <property type="match status" value="1"/>
</dbReference>
<dbReference type="Gene3D" id="2.30.30.380">
    <property type="entry name" value="Zn-finger domain of Sec23/24"/>
    <property type="match status" value="1"/>
</dbReference>
<dbReference type="InterPro" id="IPR015940">
    <property type="entry name" value="UBA"/>
</dbReference>
<evidence type="ECO:0000256" key="3">
    <source>
        <dbReference type="SAM" id="MobiDB-lite"/>
    </source>
</evidence>
<feature type="region of interest" description="Disordered" evidence="3">
    <location>
        <begin position="389"/>
        <end position="409"/>
    </location>
</feature>
<gene>
    <name evidence="6" type="primary">LOC101858560</name>
</gene>
<dbReference type="SMART" id="SM00175">
    <property type="entry name" value="RAB"/>
    <property type="match status" value="1"/>
</dbReference>
<organism evidence="5 6">
    <name type="scientific">Aplysia californica</name>
    <name type="common">California sea hare</name>
    <dbReference type="NCBI Taxonomy" id="6500"/>
    <lineage>
        <taxon>Eukaryota</taxon>
        <taxon>Metazoa</taxon>
        <taxon>Spiralia</taxon>
        <taxon>Lophotrochozoa</taxon>
        <taxon>Mollusca</taxon>
        <taxon>Gastropoda</taxon>
        <taxon>Heterobranchia</taxon>
        <taxon>Euthyneura</taxon>
        <taxon>Tectipleura</taxon>
        <taxon>Aplysiida</taxon>
        <taxon>Aplysioidea</taxon>
        <taxon>Aplysiidae</taxon>
        <taxon>Aplysia</taxon>
    </lineage>
</organism>
<dbReference type="PROSITE" id="PS50030">
    <property type="entry name" value="UBA"/>
    <property type="match status" value="1"/>
</dbReference>
<dbReference type="InterPro" id="IPR020849">
    <property type="entry name" value="Small_GTPase_Ras-type"/>
</dbReference>
<dbReference type="InterPro" id="IPR036174">
    <property type="entry name" value="Znf_Sec23_Sec24_sf"/>
</dbReference>
<dbReference type="Pfam" id="PF00071">
    <property type="entry name" value="Ras"/>
    <property type="match status" value="2"/>
</dbReference>
<sequence>MEFGSKFVYLGNDVEDEEEVKVSEVNDVVLSDSDDCSDDDGETCLLDILDTAGQEEYSSMKDLYVSTANGFAIIYSIVDKSSFVEAEAVFNWLKRLKNADDVFAILVANKQDLVGSAEVQVTTEQGRELSTKLGIPFYETSALTGTGVNEAFSGLVKIIPRSSSDYKVVMLGSGAVGKSSITIRFVNNTFVDDYDPTIEDSYRKMISVKGLTPLTKDQKKALKSKKKGKKTTGSAGDVQLTSAGLDGSTKPLGRSKSGGMLSNFHQGMSRLFRLGSSNLRRAARARPLPSPLPPRTYRAASAPTKKVMQQKTDANVVLIPFGNLEEEPKLVTGDPIRCGKCRAVLTSTGKLESDGDTSIWICEFCGEINRNLDISDDEIPKGEQFDFMLSPPTKPKEEEKEEAASATPVEKKTTPGVVVYCMDISSSMQALCALPQSQVAWREERTRGAETISRVTRLDCIRKAVERLAEELKLEQPEKQVLLTVFSSHVRVLAGGSTDNIPFLGPVDNKTFEQLLEMGLNLANDYPLKPLSESHASIDAAVKALYTTGCTALGPALSICAGFVSKIPGSEIVLCTDGEPNVGVGSLNRSQNQDGVEFYQMVGNYARSKNTTINILTMEGASVGLQTVKTAADASGGTTNQLNPMEIVRQLRLIAQNEVVATSVTVLFFLHPDFVFDEPGFPDNLSQLEKEVGSVRKESDLSFRFKLKDPKKKNLDSVPFQVQITYTRPDGMQCLRILSKRSEATSSRQQMEEYINVSVLGVSTMKTTAKLAGSGEGRKAQNMLKNVKRMVNRGAKTLEQCEERLAFKSESSAWDVQLTENNEVYCGPGLDDIHTGLAQRSLATVMSKHVAAGKKKDLIAKRKMPEKCRDAFYRYKEDY</sequence>
<accession>A0ABM0JT98</accession>
<dbReference type="SUPFAM" id="SSF82919">
    <property type="entry name" value="Zn-finger domain of Sec23/24"/>
    <property type="match status" value="1"/>
</dbReference>
<dbReference type="Gene3D" id="3.40.50.410">
    <property type="entry name" value="von Willebrand factor, type A domain"/>
    <property type="match status" value="1"/>
</dbReference>
<dbReference type="SMART" id="SM00174">
    <property type="entry name" value="RHO"/>
    <property type="match status" value="1"/>
</dbReference>